<proteinExistence type="predicted"/>
<evidence type="ECO:0000313" key="1">
    <source>
        <dbReference type="EMBL" id="VEL09803.1"/>
    </source>
</evidence>
<dbReference type="AlphaFoldDB" id="A0A448WEG3"/>
<dbReference type="Proteomes" id="UP000784294">
    <property type="component" value="Unassembled WGS sequence"/>
</dbReference>
<name>A0A448WEG3_9PLAT</name>
<protein>
    <submittedName>
        <fullName evidence="1">Uncharacterized protein</fullName>
    </submittedName>
</protein>
<accession>A0A448WEG3</accession>
<sequence>MSNAYTFTRHVINELRYRLHSIHFLHLLRYKFGRSSVYVRLSSASVYIRHKALERQFPYLRIHRTTVAPQKRHNLDAGLTSNRRCLSALCLHSGLSFGVSMLAVTRGIQTFIFS</sequence>
<evidence type="ECO:0000313" key="2">
    <source>
        <dbReference type="Proteomes" id="UP000784294"/>
    </source>
</evidence>
<gene>
    <name evidence="1" type="ORF">PXEA_LOCUS3243</name>
</gene>
<comment type="caution">
    <text evidence="1">The sequence shown here is derived from an EMBL/GenBank/DDBJ whole genome shotgun (WGS) entry which is preliminary data.</text>
</comment>
<keyword evidence="2" id="KW-1185">Reference proteome</keyword>
<reference evidence="1" key="1">
    <citation type="submission" date="2018-11" db="EMBL/GenBank/DDBJ databases">
        <authorList>
            <consortium name="Pathogen Informatics"/>
        </authorList>
    </citation>
    <scope>NUCLEOTIDE SEQUENCE</scope>
</reference>
<dbReference type="EMBL" id="CAAALY010007278">
    <property type="protein sequence ID" value="VEL09803.1"/>
    <property type="molecule type" value="Genomic_DNA"/>
</dbReference>
<organism evidence="1 2">
    <name type="scientific">Protopolystoma xenopodis</name>
    <dbReference type="NCBI Taxonomy" id="117903"/>
    <lineage>
        <taxon>Eukaryota</taxon>
        <taxon>Metazoa</taxon>
        <taxon>Spiralia</taxon>
        <taxon>Lophotrochozoa</taxon>
        <taxon>Platyhelminthes</taxon>
        <taxon>Monogenea</taxon>
        <taxon>Polyopisthocotylea</taxon>
        <taxon>Polystomatidea</taxon>
        <taxon>Polystomatidae</taxon>
        <taxon>Protopolystoma</taxon>
    </lineage>
</organism>